<name>A0A7W9QHB8_9ACTN</name>
<gene>
    <name evidence="1" type="ORF">FHS42_007366</name>
</gene>
<sequence length="173" mass="19754">MPKKYAQLHQRCQPVLDQLSVPNPFTIDALCQELSVQRRRPLHLHPLPQQDIRNDICGMWLATETDDHIFFEQRTSRVHQEHIVLHEIGHMLFDHWGTDLGHSGVPQTLLPDLSPQLVQRLLGRASYTNRQEQEAEMLASLLRLRASQSATRSPHGVLGRLEAALGTRAADER</sequence>
<dbReference type="EMBL" id="JACHJL010000038">
    <property type="protein sequence ID" value="MBB5940268.1"/>
    <property type="molecule type" value="Genomic_DNA"/>
</dbReference>
<organism evidence="1 2">
    <name type="scientific">Streptomyces zagrosensis</name>
    <dbReference type="NCBI Taxonomy" id="1042984"/>
    <lineage>
        <taxon>Bacteria</taxon>
        <taxon>Bacillati</taxon>
        <taxon>Actinomycetota</taxon>
        <taxon>Actinomycetes</taxon>
        <taxon>Kitasatosporales</taxon>
        <taxon>Streptomycetaceae</taxon>
        <taxon>Streptomyces</taxon>
    </lineage>
</organism>
<proteinExistence type="predicted"/>
<accession>A0A7W9QHB8</accession>
<evidence type="ECO:0000313" key="2">
    <source>
        <dbReference type="Proteomes" id="UP000588098"/>
    </source>
</evidence>
<reference evidence="1 2" key="1">
    <citation type="submission" date="2020-08" db="EMBL/GenBank/DDBJ databases">
        <title>Genomic Encyclopedia of Type Strains, Phase III (KMG-III): the genomes of soil and plant-associated and newly described type strains.</title>
        <authorList>
            <person name="Whitman W."/>
        </authorList>
    </citation>
    <scope>NUCLEOTIDE SEQUENCE [LARGE SCALE GENOMIC DNA]</scope>
    <source>
        <strain evidence="1 2">CECT 8305</strain>
    </source>
</reference>
<comment type="caution">
    <text evidence="1">The sequence shown here is derived from an EMBL/GenBank/DDBJ whole genome shotgun (WGS) entry which is preliminary data.</text>
</comment>
<dbReference type="AlphaFoldDB" id="A0A7W9QHB8"/>
<evidence type="ECO:0000313" key="1">
    <source>
        <dbReference type="EMBL" id="MBB5940268.1"/>
    </source>
</evidence>
<evidence type="ECO:0008006" key="3">
    <source>
        <dbReference type="Google" id="ProtNLM"/>
    </source>
</evidence>
<protein>
    <recommendedName>
        <fullName evidence="3">Regulator component</fullName>
    </recommendedName>
</protein>
<dbReference type="Proteomes" id="UP000588098">
    <property type="component" value="Unassembled WGS sequence"/>
</dbReference>
<dbReference type="RefSeq" id="WP_184580272.1">
    <property type="nucleotide sequence ID" value="NZ_JACHJL010000038.1"/>
</dbReference>
<keyword evidence="2" id="KW-1185">Reference proteome</keyword>